<dbReference type="GeneID" id="43650717"/>
<sequence>MVLAKKHVPIVKKRMSKSCLPVFQSSTSTTAQVPCIARVSGKGGIQEVSHEIFR</sequence>
<evidence type="ECO:0000313" key="2">
    <source>
        <dbReference type="Proteomes" id="UP000326268"/>
    </source>
</evidence>
<dbReference type="AlphaFoldDB" id="A0A5N7ACY1"/>
<organism evidence="1 2">
    <name type="scientific">Aspergillus caelatus</name>
    <dbReference type="NCBI Taxonomy" id="61420"/>
    <lineage>
        <taxon>Eukaryota</taxon>
        <taxon>Fungi</taxon>
        <taxon>Dikarya</taxon>
        <taxon>Ascomycota</taxon>
        <taxon>Pezizomycotina</taxon>
        <taxon>Eurotiomycetes</taxon>
        <taxon>Eurotiomycetidae</taxon>
        <taxon>Eurotiales</taxon>
        <taxon>Aspergillaceae</taxon>
        <taxon>Aspergillus</taxon>
        <taxon>Aspergillus subgen. Circumdati</taxon>
    </lineage>
</organism>
<evidence type="ECO:0000313" key="1">
    <source>
        <dbReference type="EMBL" id="KAE8366490.1"/>
    </source>
</evidence>
<accession>A0A5N7ACY1</accession>
<proteinExistence type="predicted"/>
<protein>
    <submittedName>
        <fullName evidence="1">Uncharacterized protein</fullName>
    </submittedName>
</protein>
<gene>
    <name evidence="1" type="ORF">BDV27DRAFT_125193</name>
</gene>
<reference evidence="1 2" key="1">
    <citation type="submission" date="2019-04" db="EMBL/GenBank/DDBJ databases">
        <title>Friends and foes A comparative genomics studyof 23 Aspergillus species from section Flavi.</title>
        <authorList>
            <consortium name="DOE Joint Genome Institute"/>
            <person name="Kjaerbolling I."/>
            <person name="Vesth T."/>
            <person name="Frisvad J.C."/>
            <person name="Nybo J.L."/>
            <person name="Theobald S."/>
            <person name="Kildgaard S."/>
            <person name="Isbrandt T."/>
            <person name="Kuo A."/>
            <person name="Sato A."/>
            <person name="Lyhne E.K."/>
            <person name="Kogle M.E."/>
            <person name="Wiebenga A."/>
            <person name="Kun R.S."/>
            <person name="Lubbers R.J."/>
            <person name="Makela M.R."/>
            <person name="Barry K."/>
            <person name="Chovatia M."/>
            <person name="Clum A."/>
            <person name="Daum C."/>
            <person name="Haridas S."/>
            <person name="He G."/>
            <person name="LaButti K."/>
            <person name="Lipzen A."/>
            <person name="Mondo S."/>
            <person name="Riley R."/>
            <person name="Salamov A."/>
            <person name="Simmons B.A."/>
            <person name="Magnuson J.K."/>
            <person name="Henrissat B."/>
            <person name="Mortensen U.H."/>
            <person name="Larsen T.O."/>
            <person name="Devries R.P."/>
            <person name="Grigoriev I.V."/>
            <person name="Machida M."/>
            <person name="Baker S.E."/>
            <person name="Andersen M.R."/>
        </authorList>
    </citation>
    <scope>NUCLEOTIDE SEQUENCE [LARGE SCALE GENOMIC DNA]</scope>
    <source>
        <strain evidence="1 2">CBS 763.97</strain>
    </source>
</reference>
<dbReference type="RefSeq" id="XP_031929571.1">
    <property type="nucleotide sequence ID" value="XM_032066271.1"/>
</dbReference>
<keyword evidence="2" id="KW-1185">Reference proteome</keyword>
<dbReference type="EMBL" id="ML737612">
    <property type="protein sequence ID" value="KAE8366490.1"/>
    <property type="molecule type" value="Genomic_DNA"/>
</dbReference>
<dbReference type="Proteomes" id="UP000326268">
    <property type="component" value="Unassembled WGS sequence"/>
</dbReference>
<name>A0A5N7ACY1_9EURO</name>